<dbReference type="InterPro" id="IPR018650">
    <property type="entry name" value="STSV1_Orf64"/>
</dbReference>
<proteinExistence type="predicted"/>
<sequence>MEPRRPGKRAGRNSAARRTGGSVRRVAEVVVAQEPVGEVPAGTGGGARRRPRPPLAALIAASALLYAAYALMRLRAFRTGSYDLVIFDQAVRSYSRFDLPVAMVKGVHNGFGPGFSVLGDHFSPILALLAPLYWIHDGPETLLVAQAVLLALAIWPIWRYTERRLGPGAAYCAAGAYALSWPIAEALAFDFHEVAFVPLLSALLVERYDAGRRVHAALAAAALLLVKEDMGLLLTGFGLYLLTRPDEPDGERRRLRDLLPRGDRRAGLAYAAVGLCATWVSSRVLISAFGGDNGYYWAYGALGPDVPHAAVHALTQPWDVAAVLVDPPQKVLTMALVVLPLLLLPLASPLTLTAVPLLAERMLASSFGNWWEPHYHYNAFIVAVLVLAAVDGAARLRGRWGRARRVPPVLPMAGVLAATLVCVPFFAYRHLADPALWRQNERARAAAAAAATIPDGALVEAANGVGPALTSRARVLLWDERSRGAPWVVAYVGRLEFPFPSVADQRRRVAELEAAGYRTVFRQSGYIVLHRDGPDPW</sequence>
<feature type="transmembrane region" description="Helical" evidence="2">
    <location>
        <begin position="331"/>
        <end position="355"/>
    </location>
</feature>
<reference evidence="3 4" key="1">
    <citation type="submission" date="2019-05" db="EMBL/GenBank/DDBJ databases">
        <title>Draft genome sequence of Actinomadura geliboluensis A8036.</title>
        <authorList>
            <person name="Saricaoglu S."/>
            <person name="Isik K."/>
        </authorList>
    </citation>
    <scope>NUCLEOTIDE SEQUENCE [LARGE SCALE GENOMIC DNA]</scope>
    <source>
        <strain evidence="3 4">A8036</strain>
    </source>
</reference>
<comment type="caution">
    <text evidence="3">The sequence shown here is derived from an EMBL/GenBank/DDBJ whole genome shotgun (WGS) entry which is preliminary data.</text>
</comment>
<dbReference type="Proteomes" id="UP000305238">
    <property type="component" value="Unassembled WGS sequence"/>
</dbReference>
<keyword evidence="4" id="KW-1185">Reference proteome</keyword>
<evidence type="ECO:0000256" key="2">
    <source>
        <dbReference type="SAM" id="Phobius"/>
    </source>
</evidence>
<keyword evidence="2" id="KW-0472">Membrane</keyword>
<feature type="transmembrane region" description="Helical" evidence="2">
    <location>
        <begin position="55"/>
        <end position="72"/>
    </location>
</feature>
<protein>
    <submittedName>
        <fullName evidence="3">DUF2079 domain-containing protein</fullName>
    </submittedName>
</protein>
<feature type="compositionally biased region" description="Basic residues" evidence="1">
    <location>
        <begin position="1"/>
        <end position="11"/>
    </location>
</feature>
<organism evidence="3 4">
    <name type="scientific">Actinomadura geliboluensis</name>
    <dbReference type="NCBI Taxonomy" id="882440"/>
    <lineage>
        <taxon>Bacteria</taxon>
        <taxon>Bacillati</taxon>
        <taxon>Actinomycetota</taxon>
        <taxon>Actinomycetes</taxon>
        <taxon>Streptosporangiales</taxon>
        <taxon>Thermomonosporaceae</taxon>
        <taxon>Actinomadura</taxon>
    </lineage>
</organism>
<feature type="region of interest" description="Disordered" evidence="1">
    <location>
        <begin position="1"/>
        <end position="22"/>
    </location>
</feature>
<evidence type="ECO:0000313" key="4">
    <source>
        <dbReference type="Proteomes" id="UP000305238"/>
    </source>
</evidence>
<dbReference type="Pfam" id="PF09852">
    <property type="entry name" value="DUF2079"/>
    <property type="match status" value="1"/>
</dbReference>
<feature type="transmembrane region" description="Helical" evidence="2">
    <location>
        <begin position="375"/>
        <end position="394"/>
    </location>
</feature>
<evidence type="ECO:0000256" key="1">
    <source>
        <dbReference type="SAM" id="MobiDB-lite"/>
    </source>
</evidence>
<keyword evidence="2" id="KW-1133">Transmembrane helix</keyword>
<dbReference type="EMBL" id="VCKZ01000132">
    <property type="protein sequence ID" value="TMR37143.1"/>
    <property type="molecule type" value="Genomic_DNA"/>
</dbReference>
<dbReference type="OrthoDB" id="5240834at2"/>
<feature type="transmembrane region" description="Helical" evidence="2">
    <location>
        <begin position="142"/>
        <end position="158"/>
    </location>
</feature>
<feature type="transmembrane region" description="Helical" evidence="2">
    <location>
        <begin position="406"/>
        <end position="428"/>
    </location>
</feature>
<keyword evidence="2" id="KW-0812">Transmembrane</keyword>
<accession>A0A5S4GW12</accession>
<name>A0A5S4GW12_9ACTN</name>
<evidence type="ECO:0000313" key="3">
    <source>
        <dbReference type="EMBL" id="TMR37143.1"/>
    </source>
</evidence>
<gene>
    <name evidence="3" type="ORF">ETD96_19065</name>
</gene>
<dbReference type="AlphaFoldDB" id="A0A5S4GW12"/>